<feature type="repeat" description="TPR" evidence="3">
    <location>
        <begin position="228"/>
        <end position="261"/>
    </location>
</feature>
<dbReference type="STRING" id="51031.W2T2V9"/>
<dbReference type="Proteomes" id="UP000053676">
    <property type="component" value="Unassembled WGS sequence"/>
</dbReference>
<keyword evidence="1" id="KW-0677">Repeat</keyword>
<accession>W2T2V9</accession>
<evidence type="ECO:0000256" key="4">
    <source>
        <dbReference type="SAM" id="MobiDB-lite"/>
    </source>
</evidence>
<dbReference type="EMBL" id="KI660234">
    <property type="protein sequence ID" value="ETN76335.1"/>
    <property type="molecule type" value="Genomic_DNA"/>
</dbReference>
<dbReference type="PANTHER" id="PTHR22767:SF2">
    <property type="entry name" value="N(ALPHA)-ACETYLTRANSFERASE 15_16, ISOFORM A"/>
    <property type="match status" value="1"/>
</dbReference>
<dbReference type="Gene3D" id="1.25.40.1010">
    <property type="match status" value="2"/>
</dbReference>
<evidence type="ECO:0000256" key="1">
    <source>
        <dbReference type="ARBA" id="ARBA00022737"/>
    </source>
</evidence>
<dbReference type="InterPro" id="IPR011990">
    <property type="entry name" value="TPR-like_helical_dom_sf"/>
</dbReference>
<reference evidence="6" key="1">
    <citation type="journal article" date="2014" name="Nat. Genet.">
        <title>Genome of the human hookworm Necator americanus.</title>
        <authorList>
            <person name="Tang Y.T."/>
            <person name="Gao X."/>
            <person name="Rosa B.A."/>
            <person name="Abubucker S."/>
            <person name="Hallsworth-Pepin K."/>
            <person name="Martin J."/>
            <person name="Tyagi R."/>
            <person name="Heizer E."/>
            <person name="Zhang X."/>
            <person name="Bhonagiri-Palsikar V."/>
            <person name="Minx P."/>
            <person name="Warren W.C."/>
            <person name="Wang Q."/>
            <person name="Zhan B."/>
            <person name="Hotez P.J."/>
            <person name="Sternberg P.W."/>
            <person name="Dougall A."/>
            <person name="Gaze S.T."/>
            <person name="Mulvenna J."/>
            <person name="Sotillo J."/>
            <person name="Ranganathan S."/>
            <person name="Rabelo E.M."/>
            <person name="Wilson R.K."/>
            <person name="Felgner P.L."/>
            <person name="Bethony J."/>
            <person name="Hawdon J.M."/>
            <person name="Gasser R.B."/>
            <person name="Loukas A."/>
            <person name="Mitreva M."/>
        </authorList>
    </citation>
    <scope>NUCLEOTIDE SEQUENCE [LARGE SCALE GENOMIC DNA]</scope>
</reference>
<dbReference type="Pfam" id="PF13181">
    <property type="entry name" value="TPR_8"/>
    <property type="match status" value="1"/>
</dbReference>
<name>W2T2V9_NECAM</name>
<feature type="compositionally biased region" description="Basic and acidic residues" evidence="4">
    <location>
        <begin position="669"/>
        <end position="687"/>
    </location>
</feature>
<sequence length="884" mass="101810">MTPPGQSSSQPLPSKELGLFKKIIKSYEQKKYRFGLKYAKTILSNPNFAEHGETLAMKGLILNCMGKQQEAQECVKRGLMADLKSYVCWHVYGLVQRSDKKYDEAIKAYKRALLLDKDNMQILRDLSLLQIQMRDYEGYKESRYHLLRLRPTQKVSWIAYATAYHLLKDYEKALNILAEFIQNNKPSSYDFEYSELVLYQNMILCEAGQLEEALAKLEENSSVIVDKVSYMEKRGSILMELGRMEDAEKVYRQLVDRNPENIDYYNKLEKCLGLGEGAPIADRISMYDYFAERHKRAAAPRRQPLYLLDGPELAHRLDEWIVRGLRKGVPSLFKNLVPLYSNPAKVTIIEQLLVDYVKQVETNGYRGGSLYGDSDEMESPTSALWLYLLVAQHFDRVGNIPVALKYVECAFAHTPTLIETLMVKAKIYKDFIETALDCILFFLNKILIVMDEFHQHAGDYCEAARLMDEAQSLDTADRYINSKCAKYLLRSGQMERAEKMCGKFTRFSNNGNSYFKEGDRASTTLNEMQCMWYELECARCHFGEGRYGEALKKVHQIEQHFVGMIEDQFDFHTYCLRKTTLCSYIQLLRLEDVLRIHDFYYHAAVIAARVGLFLKRTARIKKDNQAKCLAVTKIYLRMVDRPQDFSGEPEAVDGLSAAALKKLKRQQKKQQEKEQEQKKNVNKKEEYTNPSMQFDAEALLKTEKPLDEAAKFVQHLHMLGSSHITAYNVAFEVYLRKNKPLLMLKCLKKAALLDDSDPRLHVCRVKFLKYKANSATSGVIGSLVQEISAQLFTVMDPVTLNENFKHQHLNSLRHRIAAIWITTALIFSVAECNLILDSGSCSTTKNWLIKSLEDEKLAGRTLKTVVELYDAIKYGRHGSWSKEE</sequence>
<dbReference type="KEGG" id="nai:NECAME_03498"/>
<dbReference type="OMA" id="MEMRADY"/>
<protein>
    <submittedName>
        <fullName evidence="5">Tetratricopeptide repeat protein</fullName>
    </submittedName>
</protein>
<dbReference type="Gene3D" id="1.25.40.1040">
    <property type="match status" value="1"/>
</dbReference>
<feature type="non-terminal residue" evidence="5">
    <location>
        <position position="884"/>
    </location>
</feature>
<dbReference type="PANTHER" id="PTHR22767">
    <property type="entry name" value="N-TERMINAL ACETYLTRANSFERASE-RELATED"/>
    <property type="match status" value="1"/>
</dbReference>
<dbReference type="AlphaFoldDB" id="W2T2V9"/>
<evidence type="ECO:0000256" key="2">
    <source>
        <dbReference type="ARBA" id="ARBA00022803"/>
    </source>
</evidence>
<dbReference type="InterPro" id="IPR019734">
    <property type="entry name" value="TPR_rpt"/>
</dbReference>
<gene>
    <name evidence="5" type="ORF">NECAME_03498</name>
</gene>
<dbReference type="InterPro" id="IPR021183">
    <property type="entry name" value="NatA_aux_su"/>
</dbReference>
<dbReference type="Pfam" id="PF12569">
    <property type="entry name" value="NatA_aux_su"/>
    <property type="match status" value="2"/>
</dbReference>
<dbReference type="OrthoDB" id="10263032at2759"/>
<feature type="region of interest" description="Disordered" evidence="4">
    <location>
        <begin position="666"/>
        <end position="687"/>
    </location>
</feature>
<dbReference type="PIRSF" id="PIRSF000422">
    <property type="entry name" value="N-terminal-AcTrfase-A_aux_su"/>
    <property type="match status" value="1"/>
</dbReference>
<evidence type="ECO:0000256" key="3">
    <source>
        <dbReference type="PROSITE-ProRule" id="PRU00339"/>
    </source>
</evidence>
<evidence type="ECO:0000313" key="6">
    <source>
        <dbReference type="Proteomes" id="UP000053676"/>
    </source>
</evidence>
<keyword evidence="6" id="KW-1185">Reference proteome</keyword>
<dbReference type="GO" id="GO:0031415">
    <property type="term" value="C:NatA complex"/>
    <property type="evidence" value="ECO:0007669"/>
    <property type="project" value="TreeGrafter"/>
</dbReference>
<feature type="repeat" description="TPR" evidence="3">
    <location>
        <begin position="86"/>
        <end position="119"/>
    </location>
</feature>
<dbReference type="SMART" id="SM00028">
    <property type="entry name" value="TPR"/>
    <property type="match status" value="4"/>
</dbReference>
<proteinExistence type="predicted"/>
<dbReference type="SUPFAM" id="SSF48452">
    <property type="entry name" value="TPR-like"/>
    <property type="match status" value="2"/>
</dbReference>
<evidence type="ECO:0000313" key="5">
    <source>
        <dbReference type="EMBL" id="ETN76335.1"/>
    </source>
</evidence>
<dbReference type="PROSITE" id="PS50005">
    <property type="entry name" value="TPR"/>
    <property type="match status" value="2"/>
</dbReference>
<keyword evidence="2 3" id="KW-0802">TPR repeat</keyword>
<organism evidence="5 6">
    <name type="scientific">Necator americanus</name>
    <name type="common">Human hookworm</name>
    <dbReference type="NCBI Taxonomy" id="51031"/>
    <lineage>
        <taxon>Eukaryota</taxon>
        <taxon>Metazoa</taxon>
        <taxon>Ecdysozoa</taxon>
        <taxon>Nematoda</taxon>
        <taxon>Chromadorea</taxon>
        <taxon>Rhabditida</taxon>
        <taxon>Rhabditina</taxon>
        <taxon>Rhabditomorpha</taxon>
        <taxon>Strongyloidea</taxon>
        <taxon>Ancylostomatidae</taxon>
        <taxon>Bunostominae</taxon>
        <taxon>Necator</taxon>
    </lineage>
</organism>